<sequence>MHGSDSSLELVVHDPESGEGWRRALPRGETIRLGRAPDSSWATPWDMRISREQADLRLDGEELQVNCLEAARNAGVVRGASQRHFSILPGEEFRIGRTTFRLERAAVKTSAVRPVSLDAEPVCLDPEVLELRAQTAVLERQLQELTSQLHAADRKVVEVELALDQSRQTAARSPSESPELQSALQRNQQLAEEKALADQRSEQLQQSLQSLQERIEQIQQSSSGLHVDNQNLAAERYQFQQTTATQQETIAALQAERDALRQDQQQTLKSLENSEQALALTRQSLVQTEQTLAQIRQSLAATEQALAKSERERLAAEQARAQTQATLDQQQQEIQSLQQERPIARACPAVPLASDDSETENSLLRLGGRFADCVLGERLSGKGKNLLFRATRNRQACLLQVTSSGRTRMLEPAADYCAKIDRLLRLSHPNLAAILERGEQDGQRYLVLEDVSGFDLVSLVRKFHPLPLPNALGYLLHAAVGLGYLHQAGVVHRNINPTNFMVDNTGKTRVLGLEGSLVQGVPCVTRGPVGAPNYMPPEQAINSETVTPLADVYGFGCLLFTTFTANPPYSGQNAQELFRAHRESPAPQLHDYRRDLPAGLQTVLDRMLAKQPEDRYPSMDAVIDALQSL</sequence>
<dbReference type="PANTHER" id="PTHR43289:SF6">
    <property type="entry name" value="SERINE_THREONINE-PROTEIN KINASE NEKL-3"/>
    <property type="match status" value="1"/>
</dbReference>
<keyword evidence="2" id="KW-0547">Nucleotide-binding</keyword>
<evidence type="ECO:0000256" key="1">
    <source>
        <dbReference type="ARBA" id="ARBA00022679"/>
    </source>
</evidence>
<reference evidence="8 9" key="1">
    <citation type="submission" date="2019-02" db="EMBL/GenBank/DDBJ databases">
        <title>Deep-cultivation of Planctomycetes and their phenomic and genomic characterization uncovers novel biology.</title>
        <authorList>
            <person name="Wiegand S."/>
            <person name="Jogler M."/>
            <person name="Boedeker C."/>
            <person name="Pinto D."/>
            <person name="Vollmers J."/>
            <person name="Rivas-Marin E."/>
            <person name="Kohn T."/>
            <person name="Peeters S.H."/>
            <person name="Heuer A."/>
            <person name="Rast P."/>
            <person name="Oberbeckmann S."/>
            <person name="Bunk B."/>
            <person name="Jeske O."/>
            <person name="Meyerdierks A."/>
            <person name="Storesund J.E."/>
            <person name="Kallscheuer N."/>
            <person name="Luecker S."/>
            <person name="Lage O.M."/>
            <person name="Pohl T."/>
            <person name="Merkel B.J."/>
            <person name="Hornburger P."/>
            <person name="Mueller R.-W."/>
            <person name="Bruemmer F."/>
            <person name="Labrenz M."/>
            <person name="Spormann A.M."/>
            <person name="Op den Camp H."/>
            <person name="Overmann J."/>
            <person name="Amann R."/>
            <person name="Jetten M.S.M."/>
            <person name="Mascher T."/>
            <person name="Medema M.H."/>
            <person name="Devos D.P."/>
            <person name="Kaster A.-K."/>
            <person name="Ovreas L."/>
            <person name="Rohde M."/>
            <person name="Galperin M.Y."/>
            <person name="Jogler C."/>
        </authorList>
    </citation>
    <scope>NUCLEOTIDE SEQUENCE [LARGE SCALE GENOMIC DNA]</scope>
    <source>
        <strain evidence="8 9">Pla85_3_4</strain>
    </source>
</reference>
<keyword evidence="4" id="KW-0067">ATP-binding</keyword>
<proteinExistence type="predicted"/>
<organism evidence="8 9">
    <name type="scientific">Lignipirellula cremea</name>
    <dbReference type="NCBI Taxonomy" id="2528010"/>
    <lineage>
        <taxon>Bacteria</taxon>
        <taxon>Pseudomonadati</taxon>
        <taxon>Planctomycetota</taxon>
        <taxon>Planctomycetia</taxon>
        <taxon>Pirellulales</taxon>
        <taxon>Pirellulaceae</taxon>
        <taxon>Lignipirellula</taxon>
    </lineage>
</organism>
<keyword evidence="5" id="KW-0175">Coiled coil</keyword>
<dbReference type="Gene3D" id="1.10.510.10">
    <property type="entry name" value="Transferase(Phosphotransferase) domain 1"/>
    <property type="match status" value="1"/>
</dbReference>
<dbReference type="Proteomes" id="UP000317648">
    <property type="component" value="Chromosome"/>
</dbReference>
<keyword evidence="3 8" id="KW-0418">Kinase</keyword>
<dbReference type="InterPro" id="IPR011009">
    <property type="entry name" value="Kinase-like_dom_sf"/>
</dbReference>
<evidence type="ECO:0000256" key="5">
    <source>
        <dbReference type="SAM" id="Coils"/>
    </source>
</evidence>
<accession>A0A518DLZ6</accession>
<dbReference type="Pfam" id="PF00069">
    <property type="entry name" value="Pkinase"/>
    <property type="match status" value="1"/>
</dbReference>
<dbReference type="EC" id="2.7.11.1" evidence="8"/>
<dbReference type="RefSeq" id="WP_145049146.1">
    <property type="nucleotide sequence ID" value="NZ_CP036433.1"/>
</dbReference>
<evidence type="ECO:0000313" key="8">
    <source>
        <dbReference type="EMBL" id="QDU92843.1"/>
    </source>
</evidence>
<evidence type="ECO:0000313" key="9">
    <source>
        <dbReference type="Proteomes" id="UP000317648"/>
    </source>
</evidence>
<evidence type="ECO:0000259" key="7">
    <source>
        <dbReference type="PROSITE" id="PS50011"/>
    </source>
</evidence>
<feature type="region of interest" description="Disordered" evidence="6">
    <location>
        <begin position="1"/>
        <end position="23"/>
    </location>
</feature>
<feature type="domain" description="Protein kinase" evidence="7">
    <location>
        <begin position="359"/>
        <end position="629"/>
    </location>
</feature>
<evidence type="ECO:0000256" key="6">
    <source>
        <dbReference type="SAM" id="MobiDB-lite"/>
    </source>
</evidence>
<dbReference type="AlphaFoldDB" id="A0A518DLZ6"/>
<evidence type="ECO:0000256" key="2">
    <source>
        <dbReference type="ARBA" id="ARBA00022741"/>
    </source>
</evidence>
<evidence type="ECO:0000256" key="4">
    <source>
        <dbReference type="ARBA" id="ARBA00022840"/>
    </source>
</evidence>
<dbReference type="InterPro" id="IPR008984">
    <property type="entry name" value="SMAD_FHA_dom_sf"/>
</dbReference>
<evidence type="ECO:0000256" key="3">
    <source>
        <dbReference type="ARBA" id="ARBA00022777"/>
    </source>
</evidence>
<dbReference type="Gene3D" id="2.60.200.20">
    <property type="match status" value="1"/>
</dbReference>
<dbReference type="OrthoDB" id="6111975at2"/>
<dbReference type="GO" id="GO:0005524">
    <property type="term" value="F:ATP binding"/>
    <property type="evidence" value="ECO:0007669"/>
    <property type="project" value="UniProtKB-KW"/>
</dbReference>
<name>A0A518DLZ6_9BACT</name>
<dbReference type="GO" id="GO:0004674">
    <property type="term" value="F:protein serine/threonine kinase activity"/>
    <property type="evidence" value="ECO:0007669"/>
    <property type="project" value="UniProtKB-EC"/>
</dbReference>
<dbReference type="CDD" id="cd14014">
    <property type="entry name" value="STKc_PknB_like"/>
    <property type="match status" value="1"/>
</dbReference>
<feature type="coiled-coil region" evidence="5">
    <location>
        <begin position="128"/>
        <end position="340"/>
    </location>
</feature>
<dbReference type="KEGG" id="lcre:Pla8534_06160"/>
<keyword evidence="9" id="KW-1185">Reference proteome</keyword>
<feature type="compositionally biased region" description="Basic and acidic residues" evidence="6">
    <location>
        <begin position="11"/>
        <end position="22"/>
    </location>
</feature>
<dbReference type="CDD" id="cd00060">
    <property type="entry name" value="FHA"/>
    <property type="match status" value="1"/>
</dbReference>
<dbReference type="PROSITE" id="PS50011">
    <property type="entry name" value="PROTEIN_KINASE_DOM"/>
    <property type="match status" value="1"/>
</dbReference>
<dbReference type="SUPFAM" id="SSF56112">
    <property type="entry name" value="Protein kinase-like (PK-like)"/>
    <property type="match status" value="1"/>
</dbReference>
<dbReference type="PANTHER" id="PTHR43289">
    <property type="entry name" value="MITOGEN-ACTIVATED PROTEIN KINASE KINASE KINASE 20-RELATED"/>
    <property type="match status" value="1"/>
</dbReference>
<keyword evidence="1 8" id="KW-0808">Transferase</keyword>
<dbReference type="SUPFAM" id="SSF49879">
    <property type="entry name" value="SMAD/FHA domain"/>
    <property type="match status" value="1"/>
</dbReference>
<dbReference type="InterPro" id="IPR000719">
    <property type="entry name" value="Prot_kinase_dom"/>
</dbReference>
<dbReference type="EMBL" id="CP036433">
    <property type="protein sequence ID" value="QDU92843.1"/>
    <property type="molecule type" value="Genomic_DNA"/>
</dbReference>
<protein>
    <submittedName>
        <fullName evidence="8">Serine/threonine-protein kinase PknH</fullName>
        <ecNumber evidence="8">2.7.11.1</ecNumber>
    </submittedName>
</protein>
<gene>
    <name evidence="8" type="primary">pknH_2</name>
    <name evidence="8" type="ORF">Pla8534_06160</name>
</gene>